<protein>
    <submittedName>
        <fullName evidence="2">Nicotine blue oxidoreductase</fullName>
        <ecNumber evidence="2">1.1.1.328</ecNumber>
    </submittedName>
</protein>
<dbReference type="RefSeq" id="WP_045257151.1">
    <property type="nucleotide sequence ID" value="NZ_JYJB01000008.1"/>
</dbReference>
<feature type="domain" description="MobA-like NTP transferase" evidence="1">
    <location>
        <begin position="8"/>
        <end position="171"/>
    </location>
</feature>
<dbReference type="Proteomes" id="UP000033900">
    <property type="component" value="Unassembled WGS sequence"/>
</dbReference>
<dbReference type="Gene3D" id="3.90.550.10">
    <property type="entry name" value="Spore Coat Polysaccharide Biosynthesis Protein SpsA, Chain A"/>
    <property type="match status" value="1"/>
</dbReference>
<proteinExistence type="predicted"/>
<dbReference type="InterPro" id="IPR029044">
    <property type="entry name" value="Nucleotide-diphossugar_trans"/>
</dbReference>
<dbReference type="PANTHER" id="PTHR43777">
    <property type="entry name" value="MOLYBDENUM COFACTOR CYTIDYLYLTRANSFERASE"/>
    <property type="match status" value="1"/>
</dbReference>
<evidence type="ECO:0000259" key="1">
    <source>
        <dbReference type="Pfam" id="PF12804"/>
    </source>
</evidence>
<dbReference type="PATRIC" id="fig|273678.4.peg.1495"/>
<keyword evidence="2" id="KW-0560">Oxidoreductase</keyword>
<evidence type="ECO:0000313" key="3">
    <source>
        <dbReference type="Proteomes" id="UP000033900"/>
    </source>
</evidence>
<dbReference type="EMBL" id="JYJB01000008">
    <property type="protein sequence ID" value="KJL47869.1"/>
    <property type="molecule type" value="Genomic_DNA"/>
</dbReference>
<dbReference type="GO" id="GO:0016779">
    <property type="term" value="F:nucleotidyltransferase activity"/>
    <property type="evidence" value="ECO:0007669"/>
    <property type="project" value="UniProtKB-ARBA"/>
</dbReference>
<dbReference type="PANTHER" id="PTHR43777:SF1">
    <property type="entry name" value="MOLYBDENUM COFACTOR CYTIDYLYLTRANSFERASE"/>
    <property type="match status" value="1"/>
</dbReference>
<comment type="caution">
    <text evidence="2">The sequence shown here is derived from an EMBL/GenBank/DDBJ whole genome shotgun (WGS) entry which is preliminary data.</text>
</comment>
<dbReference type="EC" id="1.1.1.328" evidence="2"/>
<evidence type="ECO:0000313" key="2">
    <source>
        <dbReference type="EMBL" id="KJL47869.1"/>
    </source>
</evidence>
<dbReference type="AlphaFoldDB" id="A0A0M2HTQ2"/>
<dbReference type="STRING" id="273678.RS84_01497"/>
<organism evidence="2 3">
    <name type="scientific">Microbacterium hydrocarbonoxydans</name>
    <dbReference type="NCBI Taxonomy" id="273678"/>
    <lineage>
        <taxon>Bacteria</taxon>
        <taxon>Bacillati</taxon>
        <taxon>Actinomycetota</taxon>
        <taxon>Actinomycetes</taxon>
        <taxon>Micrococcales</taxon>
        <taxon>Microbacteriaceae</taxon>
        <taxon>Microbacterium</taxon>
    </lineage>
</organism>
<reference evidence="2 3" key="1">
    <citation type="submission" date="2015-02" db="EMBL/GenBank/DDBJ databases">
        <title>Draft genome sequences of ten Microbacterium spp. with emphasis on heavy metal contaminated environments.</title>
        <authorList>
            <person name="Corretto E."/>
        </authorList>
    </citation>
    <scope>NUCLEOTIDE SEQUENCE [LARGE SCALE GENOMIC DNA]</scope>
    <source>
        <strain evidence="2 3">SA35</strain>
    </source>
</reference>
<sequence length="202" mass="20979">MTLHHRHAIVLAAGTGSRLGLGPKALLPWNGEVLATRAARAAALAGCSVSIAIGPGAVEVRRWLRRRSSSAVAVHVHDAALGMSASLRAAVRQLRSAGPRPDVVIVLLVDQPGVDDAVIRRLLDAHTTGRATRAAWNGVPGNPVVFDTDHLIEAADAALGDSAARVWLALHPHLVDAVECGDLSSGADVDEPSDLAAWPELG</sequence>
<accession>A0A0M2HTQ2</accession>
<dbReference type="OrthoDB" id="4427994at2"/>
<name>A0A0M2HTQ2_9MICO</name>
<dbReference type="InterPro" id="IPR025877">
    <property type="entry name" value="MobA-like_NTP_Trfase"/>
</dbReference>
<dbReference type="Pfam" id="PF12804">
    <property type="entry name" value="NTP_transf_3"/>
    <property type="match status" value="1"/>
</dbReference>
<dbReference type="GO" id="GO:0016491">
    <property type="term" value="F:oxidoreductase activity"/>
    <property type="evidence" value="ECO:0007669"/>
    <property type="project" value="UniProtKB-KW"/>
</dbReference>
<gene>
    <name evidence="2" type="primary">nboR</name>
    <name evidence="2" type="ORF">RS84_01497</name>
</gene>
<keyword evidence="3" id="KW-1185">Reference proteome</keyword>
<dbReference type="SUPFAM" id="SSF53448">
    <property type="entry name" value="Nucleotide-diphospho-sugar transferases"/>
    <property type="match status" value="1"/>
</dbReference>